<proteinExistence type="predicted"/>
<dbReference type="Gene3D" id="2.40.50.40">
    <property type="match status" value="1"/>
</dbReference>
<feature type="domain" description="Chromo" evidence="3">
    <location>
        <begin position="156"/>
        <end position="214"/>
    </location>
</feature>
<name>A0ABQ8L8Q4_LABRO</name>
<evidence type="ECO:0000256" key="1">
    <source>
        <dbReference type="ARBA" id="ARBA00004123"/>
    </source>
</evidence>
<dbReference type="SMART" id="SM00298">
    <property type="entry name" value="CHROMO"/>
    <property type="match status" value="1"/>
</dbReference>
<comment type="caution">
    <text evidence="4">The sequence shown here is derived from an EMBL/GenBank/DDBJ whole genome shotgun (WGS) entry which is preliminary data.</text>
</comment>
<evidence type="ECO:0000259" key="3">
    <source>
        <dbReference type="PROSITE" id="PS50013"/>
    </source>
</evidence>
<sequence length="229" mass="25304">MLAVHGQQLDRLTDLMRQLVRALQGLQLTPPPAAPPATPPPPAIQPATASPRLSFPEKFDGTATNQQPHLYPPEEGKIAFVCSLLTGKALDWATVVWRLDRPTFLSFAAFLQQFQDNGSGCRPEICPAGDPEGVKNLEEAASQGPPPVIVDGEEVYRVNTILDSRRRRGQLQYLVDWEGFGPEERSWVASGDILDPSLITEFHTNHPDRPAPRGKGRPRQRAPPRARSR</sequence>
<evidence type="ECO:0000313" key="4">
    <source>
        <dbReference type="EMBL" id="KAI2646033.1"/>
    </source>
</evidence>
<dbReference type="PROSITE" id="PS50013">
    <property type="entry name" value="CHROMO_2"/>
    <property type="match status" value="1"/>
</dbReference>
<comment type="subcellular location">
    <subcellularLocation>
        <location evidence="1">Nucleus</location>
    </subcellularLocation>
</comment>
<feature type="compositionally biased region" description="Basic residues" evidence="2">
    <location>
        <begin position="212"/>
        <end position="229"/>
    </location>
</feature>
<dbReference type="EMBL" id="JACTAM010002115">
    <property type="protein sequence ID" value="KAI2646033.1"/>
    <property type="molecule type" value="Genomic_DNA"/>
</dbReference>
<dbReference type="InterPro" id="IPR000953">
    <property type="entry name" value="Chromo/chromo_shadow_dom"/>
</dbReference>
<protein>
    <recommendedName>
        <fullName evidence="3">Chromo domain-containing protein</fullName>
    </recommendedName>
</protein>
<accession>A0ABQ8L8Q4</accession>
<evidence type="ECO:0000256" key="2">
    <source>
        <dbReference type="SAM" id="MobiDB-lite"/>
    </source>
</evidence>
<dbReference type="InterPro" id="IPR023780">
    <property type="entry name" value="Chromo_domain"/>
</dbReference>
<dbReference type="Pfam" id="PF00385">
    <property type="entry name" value="Chromo"/>
    <property type="match status" value="1"/>
</dbReference>
<dbReference type="InterPro" id="IPR016197">
    <property type="entry name" value="Chromo-like_dom_sf"/>
</dbReference>
<organism evidence="4 5">
    <name type="scientific">Labeo rohita</name>
    <name type="common">Indian major carp</name>
    <name type="synonym">Cyprinus rohita</name>
    <dbReference type="NCBI Taxonomy" id="84645"/>
    <lineage>
        <taxon>Eukaryota</taxon>
        <taxon>Metazoa</taxon>
        <taxon>Chordata</taxon>
        <taxon>Craniata</taxon>
        <taxon>Vertebrata</taxon>
        <taxon>Euteleostomi</taxon>
        <taxon>Actinopterygii</taxon>
        <taxon>Neopterygii</taxon>
        <taxon>Teleostei</taxon>
        <taxon>Ostariophysi</taxon>
        <taxon>Cypriniformes</taxon>
        <taxon>Cyprinidae</taxon>
        <taxon>Labeoninae</taxon>
        <taxon>Labeonini</taxon>
        <taxon>Labeo</taxon>
    </lineage>
</organism>
<dbReference type="Proteomes" id="UP000830375">
    <property type="component" value="Unassembled WGS sequence"/>
</dbReference>
<keyword evidence="5" id="KW-1185">Reference proteome</keyword>
<dbReference type="SUPFAM" id="SSF54160">
    <property type="entry name" value="Chromo domain-like"/>
    <property type="match status" value="1"/>
</dbReference>
<feature type="region of interest" description="Disordered" evidence="2">
    <location>
        <begin position="200"/>
        <end position="229"/>
    </location>
</feature>
<reference evidence="4 5" key="1">
    <citation type="submission" date="2022-01" db="EMBL/GenBank/DDBJ databases">
        <title>A high-quality chromosome-level genome assembly of rohu carp, Labeo rohita.</title>
        <authorList>
            <person name="Arick M.A. II"/>
            <person name="Hsu C.-Y."/>
            <person name="Magbanua Z."/>
            <person name="Pechanova O."/>
            <person name="Grover C."/>
            <person name="Miller E."/>
            <person name="Thrash A."/>
            <person name="Ezzel L."/>
            <person name="Alam S."/>
            <person name="Benzie J."/>
            <person name="Hamilton M."/>
            <person name="Karsi A."/>
            <person name="Lawrence M.L."/>
            <person name="Peterson D.G."/>
        </authorList>
    </citation>
    <scope>NUCLEOTIDE SEQUENCE [LARGE SCALE GENOMIC DNA]</scope>
    <source>
        <strain evidence="5">BAU-BD-2019</strain>
        <tissue evidence="4">Blood</tissue>
    </source>
</reference>
<gene>
    <name evidence="4" type="ORF">H4Q32_026122</name>
</gene>
<feature type="region of interest" description="Disordered" evidence="2">
    <location>
        <begin position="27"/>
        <end position="70"/>
    </location>
</feature>
<feature type="compositionally biased region" description="Pro residues" evidence="2">
    <location>
        <begin position="29"/>
        <end position="44"/>
    </location>
</feature>
<evidence type="ECO:0000313" key="5">
    <source>
        <dbReference type="Proteomes" id="UP000830375"/>
    </source>
</evidence>